<evidence type="ECO:0008006" key="3">
    <source>
        <dbReference type="Google" id="ProtNLM"/>
    </source>
</evidence>
<dbReference type="EMBL" id="WUEK01000002">
    <property type="protein sequence ID" value="MXG88532.1"/>
    <property type="molecule type" value="Genomic_DNA"/>
</dbReference>
<proteinExistence type="predicted"/>
<keyword evidence="2" id="KW-1185">Reference proteome</keyword>
<name>A0A6L7EYG6_9ACTN</name>
<reference evidence="1 2" key="1">
    <citation type="submission" date="2019-12" db="EMBL/GenBank/DDBJ databases">
        <authorList>
            <person name="Kun Z."/>
        </authorList>
    </citation>
    <scope>NUCLEOTIDE SEQUENCE [LARGE SCALE GENOMIC DNA]</scope>
    <source>
        <strain evidence="1 2">YIM 123512</strain>
    </source>
</reference>
<evidence type="ECO:0000313" key="1">
    <source>
        <dbReference type="EMBL" id="MXG88532.1"/>
    </source>
</evidence>
<protein>
    <recommendedName>
        <fullName evidence="3">DUF2613 family protein</fullName>
    </recommendedName>
</protein>
<evidence type="ECO:0000313" key="2">
    <source>
        <dbReference type="Proteomes" id="UP000473325"/>
    </source>
</evidence>
<dbReference type="AlphaFoldDB" id="A0A6L7EYG6"/>
<sequence length="51" mass="5010">MGTVITTFVSMLVGGAVAAVTVVGVVNSQTTAPDKTPVSVNAPAIDYGSTN</sequence>
<organism evidence="1 2">
    <name type="scientific">Nocardioides flavescens</name>
    <dbReference type="NCBI Taxonomy" id="2691959"/>
    <lineage>
        <taxon>Bacteria</taxon>
        <taxon>Bacillati</taxon>
        <taxon>Actinomycetota</taxon>
        <taxon>Actinomycetes</taxon>
        <taxon>Propionibacteriales</taxon>
        <taxon>Nocardioidaceae</taxon>
        <taxon>Nocardioides</taxon>
    </lineage>
</organism>
<accession>A0A6L7EYG6</accession>
<gene>
    <name evidence="1" type="ORF">GRQ65_03110</name>
</gene>
<dbReference type="RefSeq" id="WP_160875093.1">
    <property type="nucleotide sequence ID" value="NZ_WUEK01000002.1"/>
</dbReference>
<dbReference type="Proteomes" id="UP000473325">
    <property type="component" value="Unassembled WGS sequence"/>
</dbReference>
<comment type="caution">
    <text evidence="1">The sequence shown here is derived from an EMBL/GenBank/DDBJ whole genome shotgun (WGS) entry which is preliminary data.</text>
</comment>